<feature type="transmembrane region" description="Helical" evidence="1">
    <location>
        <begin position="38"/>
        <end position="58"/>
    </location>
</feature>
<keyword evidence="1" id="KW-0472">Membrane</keyword>
<protein>
    <submittedName>
        <fullName evidence="2">Uncharacterized protein</fullName>
    </submittedName>
</protein>
<reference evidence="2" key="2">
    <citation type="submission" date="2009-06" db="EMBL/GenBank/DDBJ databases">
        <authorList>
            <person name="Rowe-Magnus D."/>
        </authorList>
    </citation>
    <scope>NUCLEOTIDE SEQUENCE</scope>
    <source>
        <strain evidence="2">ATCC 27562</strain>
    </source>
</reference>
<evidence type="ECO:0000256" key="1">
    <source>
        <dbReference type="SAM" id="Phobius"/>
    </source>
</evidence>
<proteinExistence type="predicted"/>
<dbReference type="GeneID" id="93898396"/>
<accession>C8BX03</accession>
<dbReference type="EMBL" id="GQ292873">
    <property type="protein sequence ID" value="ACU42661.1"/>
    <property type="molecule type" value="Genomic_DNA"/>
</dbReference>
<name>C8BX03_VIBVL</name>
<organism evidence="2">
    <name type="scientific">Vibrio vulnificus</name>
    <dbReference type="NCBI Taxonomy" id="672"/>
    <lineage>
        <taxon>Bacteria</taxon>
        <taxon>Pseudomonadati</taxon>
        <taxon>Pseudomonadota</taxon>
        <taxon>Gammaproteobacteria</taxon>
        <taxon>Vibrionales</taxon>
        <taxon>Vibrionaceae</taxon>
        <taxon>Vibrio</taxon>
    </lineage>
</organism>
<dbReference type="RefSeq" id="WP_026050383.1">
    <property type="nucleotide sequence ID" value="NZ_CP044069.1"/>
</dbReference>
<sequence>MKTVIITLLSILLFQGILVVFSGASVVFNDLNGGFTLFVDVASKGATIGVFIWAVFLFQEQRKEKKADTSLQRSKDLSFRLIDFVGSSNYSLNKNSANVLIAYLSSLKAEVGNKNSTETHLKEYKLALDIVNESLKVVTLRDIIGVESENDYDGVIETLTAQYKVQDSLKAIDPDLCRRIESGEISNTNFSINPPDSALRLWQIEEIMKYVFEATEEQVVESLEREPNCFTDKHHHIPVLFAYYYFYTEGLLHVSKDKTWSFSTNGILMACEREFCL</sequence>
<keyword evidence="1" id="KW-1133">Transmembrane helix</keyword>
<dbReference type="AlphaFoldDB" id="C8BX03"/>
<keyword evidence="1" id="KW-0812">Transmembrane</keyword>
<evidence type="ECO:0000313" key="2">
    <source>
        <dbReference type="EMBL" id="ACU42661.1"/>
    </source>
</evidence>
<reference evidence="2" key="1">
    <citation type="journal article" date="2009" name="Nucleic Acids Res.">
        <title>Integrase-directed recovery of functional genes from genomic libraries.</title>
        <authorList>
            <person name="Rowe-Magnus D.A."/>
        </authorList>
    </citation>
    <scope>NUCLEOTIDE SEQUENCE</scope>
    <source>
        <strain evidence="2">ATCC 27562</strain>
    </source>
</reference>